<reference evidence="7 8" key="1">
    <citation type="submission" date="2023-03" db="EMBL/GenBank/DDBJ databases">
        <title>WGS of Gossypium arboreum.</title>
        <authorList>
            <person name="Yu D."/>
        </authorList>
    </citation>
    <scope>NUCLEOTIDE SEQUENCE [LARGE SCALE GENOMIC DNA]</scope>
    <source>
        <tissue evidence="7">Leaf</tissue>
    </source>
</reference>
<gene>
    <name evidence="7" type="ORF">PVK06_038174</name>
</gene>
<evidence type="ECO:0000256" key="3">
    <source>
        <dbReference type="ARBA" id="ARBA00022989"/>
    </source>
</evidence>
<keyword evidence="2" id="KW-0812">Transmembrane</keyword>
<dbReference type="PANTHER" id="PTHR31415:SF9">
    <property type="entry name" value="OS05G0367900 PROTEIN"/>
    <property type="match status" value="1"/>
</dbReference>
<dbReference type="PANTHER" id="PTHR31415">
    <property type="entry name" value="OS05G0367900 PROTEIN"/>
    <property type="match status" value="1"/>
</dbReference>
<evidence type="ECO:0000256" key="1">
    <source>
        <dbReference type="ARBA" id="ARBA00004167"/>
    </source>
</evidence>
<dbReference type="InterPro" id="IPR044839">
    <property type="entry name" value="NDR1-like"/>
</dbReference>
<keyword evidence="5" id="KW-0732">Signal</keyword>
<keyword evidence="4" id="KW-0472">Membrane</keyword>
<organism evidence="7 8">
    <name type="scientific">Gossypium arboreum</name>
    <name type="common">Tree cotton</name>
    <name type="synonym">Gossypium nanking</name>
    <dbReference type="NCBI Taxonomy" id="29729"/>
    <lineage>
        <taxon>Eukaryota</taxon>
        <taxon>Viridiplantae</taxon>
        <taxon>Streptophyta</taxon>
        <taxon>Embryophyta</taxon>
        <taxon>Tracheophyta</taxon>
        <taxon>Spermatophyta</taxon>
        <taxon>Magnoliopsida</taxon>
        <taxon>eudicotyledons</taxon>
        <taxon>Gunneridae</taxon>
        <taxon>Pentapetalae</taxon>
        <taxon>rosids</taxon>
        <taxon>malvids</taxon>
        <taxon>Malvales</taxon>
        <taxon>Malvaceae</taxon>
        <taxon>Malvoideae</taxon>
        <taxon>Gossypium</taxon>
    </lineage>
</organism>
<evidence type="ECO:0000313" key="7">
    <source>
        <dbReference type="EMBL" id="KAK5783661.1"/>
    </source>
</evidence>
<dbReference type="Proteomes" id="UP001358586">
    <property type="component" value="Chromosome 11"/>
</dbReference>
<comment type="subcellular location">
    <subcellularLocation>
        <location evidence="1">Membrane</location>
        <topology evidence="1">Single-pass membrane protein</topology>
    </subcellularLocation>
</comment>
<dbReference type="InterPro" id="IPR004864">
    <property type="entry name" value="LEA_2"/>
</dbReference>
<dbReference type="EMBL" id="JARKNE010000011">
    <property type="protein sequence ID" value="KAK5783661.1"/>
    <property type="molecule type" value="Genomic_DNA"/>
</dbReference>
<feature type="domain" description="Late embryogenesis abundant protein LEA-2 subgroup" evidence="6">
    <location>
        <begin position="56"/>
        <end position="154"/>
    </location>
</feature>
<feature type="chain" id="PRO_5046733889" description="Late embryogenesis abundant protein LEA-2 subgroup domain-containing protein" evidence="5">
    <location>
        <begin position="18"/>
        <end position="181"/>
    </location>
</feature>
<protein>
    <recommendedName>
        <fullName evidence="6">Late embryogenesis abundant protein LEA-2 subgroup domain-containing protein</fullName>
    </recommendedName>
</protein>
<evidence type="ECO:0000259" key="6">
    <source>
        <dbReference type="Pfam" id="PF03168"/>
    </source>
</evidence>
<proteinExistence type="predicted"/>
<evidence type="ECO:0000256" key="4">
    <source>
        <dbReference type="ARBA" id="ARBA00023136"/>
    </source>
</evidence>
<keyword evidence="3" id="KW-1133">Transmembrane helix</keyword>
<name>A0ABR0MZH1_GOSAR</name>
<evidence type="ECO:0000256" key="5">
    <source>
        <dbReference type="SAM" id="SignalP"/>
    </source>
</evidence>
<keyword evidence="8" id="KW-1185">Reference proteome</keyword>
<feature type="signal peptide" evidence="5">
    <location>
        <begin position="1"/>
        <end position="17"/>
    </location>
</feature>
<sequence>MPFHFLLLAGASAVAVCLIYRPRKPSFAVVGAAIYQLNATSQPIISTSMQFTIVTRNPNRRVSIFYDKLQAYVSYRNQQITPAMDLPPLYQEAKSTVALTPLLGSGTVPASAEVVNGLMMDEASGVVALRVVLVGKLRWKASAIKTVKYGVYVKCDVWVGLKKGAEGPVPLLGAPPCKVDI</sequence>
<dbReference type="Pfam" id="PF03168">
    <property type="entry name" value="LEA_2"/>
    <property type="match status" value="1"/>
</dbReference>
<accession>A0ABR0MZH1</accession>
<comment type="caution">
    <text evidence="7">The sequence shown here is derived from an EMBL/GenBank/DDBJ whole genome shotgun (WGS) entry which is preliminary data.</text>
</comment>
<evidence type="ECO:0000313" key="8">
    <source>
        <dbReference type="Proteomes" id="UP001358586"/>
    </source>
</evidence>
<evidence type="ECO:0000256" key="2">
    <source>
        <dbReference type="ARBA" id="ARBA00022692"/>
    </source>
</evidence>